<dbReference type="SMART" id="SM00116">
    <property type="entry name" value="CBS"/>
    <property type="match status" value="2"/>
</dbReference>
<evidence type="ECO:0000313" key="5">
    <source>
        <dbReference type="Proteomes" id="UP000254968"/>
    </source>
</evidence>
<feature type="domain" description="CBS" evidence="3">
    <location>
        <begin position="12"/>
        <end position="68"/>
    </location>
</feature>
<dbReference type="Pfam" id="PF00571">
    <property type="entry name" value="CBS"/>
    <property type="match status" value="2"/>
</dbReference>
<proteinExistence type="predicted"/>
<dbReference type="SUPFAM" id="SSF54631">
    <property type="entry name" value="CBS-domain pair"/>
    <property type="match status" value="1"/>
</dbReference>
<evidence type="ECO:0000256" key="1">
    <source>
        <dbReference type="ARBA" id="ARBA00023122"/>
    </source>
</evidence>
<dbReference type="AlphaFoldDB" id="A0A378I115"/>
<dbReference type="Gene3D" id="3.10.580.10">
    <property type="entry name" value="CBS-domain"/>
    <property type="match status" value="1"/>
</dbReference>
<dbReference type="RefSeq" id="WP_115302400.1">
    <property type="nucleotide sequence ID" value="NZ_CAAAHO010000001.1"/>
</dbReference>
<name>A0A378I115_9GAMM</name>
<dbReference type="InterPro" id="IPR051257">
    <property type="entry name" value="Diverse_CBS-Domain"/>
</dbReference>
<evidence type="ECO:0000313" key="4">
    <source>
        <dbReference type="EMBL" id="STX28673.1"/>
    </source>
</evidence>
<dbReference type="InterPro" id="IPR046342">
    <property type="entry name" value="CBS_dom_sf"/>
</dbReference>
<dbReference type="PROSITE" id="PS51371">
    <property type="entry name" value="CBS"/>
    <property type="match status" value="2"/>
</dbReference>
<evidence type="ECO:0000256" key="2">
    <source>
        <dbReference type="PROSITE-ProRule" id="PRU00703"/>
    </source>
</evidence>
<dbReference type="PANTHER" id="PTHR43080:SF2">
    <property type="entry name" value="CBS DOMAIN-CONTAINING PROTEIN"/>
    <property type="match status" value="1"/>
</dbReference>
<accession>A0A378I115</accession>
<dbReference type="Proteomes" id="UP000254968">
    <property type="component" value="Unassembled WGS sequence"/>
</dbReference>
<dbReference type="InterPro" id="IPR000644">
    <property type="entry name" value="CBS_dom"/>
</dbReference>
<protein>
    <submittedName>
        <fullName evidence="4">CBS domain protein</fullName>
    </submittedName>
</protein>
<dbReference type="EMBL" id="UGNV01000001">
    <property type="protein sequence ID" value="STX28673.1"/>
    <property type="molecule type" value="Genomic_DNA"/>
</dbReference>
<dbReference type="OrthoDB" id="9807125at2"/>
<keyword evidence="1 2" id="KW-0129">CBS domain</keyword>
<dbReference type="PANTHER" id="PTHR43080">
    <property type="entry name" value="CBS DOMAIN-CONTAINING PROTEIN CBSX3, MITOCHONDRIAL"/>
    <property type="match status" value="1"/>
</dbReference>
<gene>
    <name evidence="4" type="ORF">NCTC13315_01205</name>
</gene>
<sequence length="143" mass="16130">MANLIYSILPDPRRPVVYIEPSFTVMDCVNLMVTKDIGALVVHDRTELLGLVSERDVVRSCVHLGLDPNQATAGDIVYKEVSILDINDTVEDAMEIITFTKRRHVLINEDNKLVAIISIGDILFSLIEDKTRLIEHLESYIHS</sequence>
<keyword evidence="5" id="KW-1185">Reference proteome</keyword>
<feature type="domain" description="CBS" evidence="3">
    <location>
        <begin position="77"/>
        <end position="132"/>
    </location>
</feature>
<reference evidence="4 5" key="1">
    <citation type="submission" date="2018-06" db="EMBL/GenBank/DDBJ databases">
        <authorList>
            <consortium name="Pathogen Informatics"/>
            <person name="Doyle S."/>
        </authorList>
    </citation>
    <scope>NUCLEOTIDE SEQUENCE [LARGE SCALE GENOMIC DNA]</scope>
    <source>
        <strain evidence="4 5">NCTC13315</strain>
    </source>
</reference>
<organism evidence="4 5">
    <name type="scientific">Legionella beliardensis</name>
    <dbReference type="NCBI Taxonomy" id="91822"/>
    <lineage>
        <taxon>Bacteria</taxon>
        <taxon>Pseudomonadati</taxon>
        <taxon>Pseudomonadota</taxon>
        <taxon>Gammaproteobacteria</taxon>
        <taxon>Legionellales</taxon>
        <taxon>Legionellaceae</taxon>
        <taxon>Legionella</taxon>
    </lineage>
</organism>
<evidence type="ECO:0000259" key="3">
    <source>
        <dbReference type="PROSITE" id="PS51371"/>
    </source>
</evidence>